<dbReference type="PIRSF" id="PIRSF022536">
    <property type="entry name" value="A612L_SET"/>
    <property type="match status" value="1"/>
</dbReference>
<sequence length="130" mass="15035">MKIKPYLYVRESKGKGRGVFTKEAINKGILIEEAPVLVLSDKDTVKALKTHLYNYLFDWSGKHRSCVALGWASLYNHSYTPNCAGEFDFKKKVMKIKTIRKIEKGEELFINYNGAAEDESPLWFKVKKQR</sequence>
<evidence type="ECO:0000313" key="2">
    <source>
        <dbReference type="EMBL" id="GAA4319491.1"/>
    </source>
</evidence>
<reference evidence="3" key="1">
    <citation type="journal article" date="2019" name="Int. J. Syst. Evol. Microbiol.">
        <title>The Global Catalogue of Microorganisms (GCM) 10K type strain sequencing project: providing services to taxonomists for standard genome sequencing and annotation.</title>
        <authorList>
            <consortium name="The Broad Institute Genomics Platform"/>
            <consortium name="The Broad Institute Genome Sequencing Center for Infectious Disease"/>
            <person name="Wu L."/>
            <person name="Ma J."/>
        </authorList>
    </citation>
    <scope>NUCLEOTIDE SEQUENCE [LARGE SCALE GENOMIC DNA]</scope>
    <source>
        <strain evidence="3">JCM 17664</strain>
    </source>
</reference>
<dbReference type="EMBL" id="BAABFN010000022">
    <property type="protein sequence ID" value="GAA4319491.1"/>
    <property type="molecule type" value="Genomic_DNA"/>
</dbReference>
<dbReference type="Gene3D" id="2.170.270.10">
    <property type="entry name" value="SET domain"/>
    <property type="match status" value="1"/>
</dbReference>
<dbReference type="InterPro" id="IPR050869">
    <property type="entry name" value="H3K4_H4K5_MeTrfase"/>
</dbReference>
<dbReference type="CDD" id="cd10540">
    <property type="entry name" value="SET_SpSet7-like"/>
    <property type="match status" value="1"/>
</dbReference>
<organism evidence="2 3">
    <name type="scientific">Compostibacter hankyongensis</name>
    <dbReference type="NCBI Taxonomy" id="1007089"/>
    <lineage>
        <taxon>Bacteria</taxon>
        <taxon>Pseudomonadati</taxon>
        <taxon>Bacteroidota</taxon>
        <taxon>Chitinophagia</taxon>
        <taxon>Chitinophagales</taxon>
        <taxon>Chitinophagaceae</taxon>
        <taxon>Compostibacter</taxon>
    </lineage>
</organism>
<comment type="caution">
    <text evidence="2">The sequence shown here is derived from an EMBL/GenBank/DDBJ whole genome shotgun (WGS) entry which is preliminary data.</text>
</comment>
<protein>
    <submittedName>
        <fullName evidence="2">SET domain-containing protein-lysine N-methyltransferase</fullName>
    </submittedName>
</protein>
<dbReference type="RefSeq" id="WP_344981429.1">
    <property type="nucleotide sequence ID" value="NZ_BAABFN010000022.1"/>
</dbReference>
<dbReference type="InterPro" id="IPR009207">
    <property type="entry name" value="SET7_MeTrfase"/>
</dbReference>
<dbReference type="SUPFAM" id="SSF82199">
    <property type="entry name" value="SET domain"/>
    <property type="match status" value="1"/>
</dbReference>
<name>A0ABP8G940_9BACT</name>
<accession>A0ABP8G940</accession>
<evidence type="ECO:0000313" key="3">
    <source>
        <dbReference type="Proteomes" id="UP001501207"/>
    </source>
</evidence>
<dbReference type="Pfam" id="PF00856">
    <property type="entry name" value="SET"/>
    <property type="match status" value="1"/>
</dbReference>
<dbReference type="PANTHER" id="PTHR12197:SF251">
    <property type="entry name" value="EG:BACR7C10.4 PROTEIN"/>
    <property type="match status" value="1"/>
</dbReference>
<feature type="domain" description="SET" evidence="1">
    <location>
        <begin position="5"/>
        <end position="113"/>
    </location>
</feature>
<dbReference type="InterPro" id="IPR046341">
    <property type="entry name" value="SET_dom_sf"/>
</dbReference>
<dbReference type="PROSITE" id="PS50280">
    <property type="entry name" value="SET"/>
    <property type="match status" value="1"/>
</dbReference>
<dbReference type="SMART" id="SM00317">
    <property type="entry name" value="SET"/>
    <property type="match status" value="1"/>
</dbReference>
<evidence type="ECO:0000259" key="1">
    <source>
        <dbReference type="PROSITE" id="PS50280"/>
    </source>
</evidence>
<dbReference type="Proteomes" id="UP001501207">
    <property type="component" value="Unassembled WGS sequence"/>
</dbReference>
<keyword evidence="3" id="KW-1185">Reference proteome</keyword>
<proteinExistence type="predicted"/>
<dbReference type="PANTHER" id="PTHR12197">
    <property type="entry name" value="HISTONE-LYSINE N-METHYLTRANSFERASE SMYD"/>
    <property type="match status" value="1"/>
</dbReference>
<dbReference type="InterPro" id="IPR001214">
    <property type="entry name" value="SET_dom"/>
</dbReference>
<gene>
    <name evidence="2" type="ORF">GCM10023143_32970</name>
</gene>